<feature type="compositionally biased region" description="Polar residues" evidence="1">
    <location>
        <begin position="504"/>
        <end position="519"/>
    </location>
</feature>
<dbReference type="STRING" id="1450539.A0A318ZAT4"/>
<protein>
    <submittedName>
        <fullName evidence="2">Uncharacterized protein</fullName>
    </submittedName>
</protein>
<dbReference type="OrthoDB" id="4508904at2759"/>
<evidence type="ECO:0000313" key="3">
    <source>
        <dbReference type="Proteomes" id="UP000248349"/>
    </source>
</evidence>
<dbReference type="EMBL" id="KZ821236">
    <property type="protein sequence ID" value="PYH44551.1"/>
    <property type="molecule type" value="Genomic_DNA"/>
</dbReference>
<evidence type="ECO:0000313" key="2">
    <source>
        <dbReference type="EMBL" id="PYH44551.1"/>
    </source>
</evidence>
<evidence type="ECO:0000256" key="1">
    <source>
        <dbReference type="SAM" id="MobiDB-lite"/>
    </source>
</evidence>
<accession>A0A318ZAT4</accession>
<dbReference type="RefSeq" id="XP_025430533.1">
    <property type="nucleotide sequence ID" value="XM_025580020.1"/>
</dbReference>
<proteinExistence type="predicted"/>
<gene>
    <name evidence="2" type="ORF">BP01DRAFT_68402</name>
</gene>
<dbReference type="AlphaFoldDB" id="A0A318ZAT4"/>
<feature type="region of interest" description="Disordered" evidence="1">
    <location>
        <begin position="496"/>
        <end position="519"/>
    </location>
</feature>
<dbReference type="GeneID" id="37081249"/>
<reference evidence="2 3" key="1">
    <citation type="submission" date="2016-12" db="EMBL/GenBank/DDBJ databases">
        <title>The genomes of Aspergillus section Nigri reveals drivers in fungal speciation.</title>
        <authorList>
            <consortium name="DOE Joint Genome Institute"/>
            <person name="Vesth T.C."/>
            <person name="Nybo J."/>
            <person name="Theobald S."/>
            <person name="Brandl J."/>
            <person name="Frisvad J.C."/>
            <person name="Nielsen K.F."/>
            <person name="Lyhne E.K."/>
            <person name="Kogle M.E."/>
            <person name="Kuo A."/>
            <person name="Riley R."/>
            <person name="Clum A."/>
            <person name="Nolan M."/>
            <person name="Lipzen A."/>
            <person name="Salamov A."/>
            <person name="Henrissat B."/>
            <person name="Wiebenga A."/>
            <person name="De Vries R.P."/>
            <person name="Grigoriev I.V."/>
            <person name="Mortensen U.H."/>
            <person name="Andersen M.R."/>
            <person name="Baker S.E."/>
        </authorList>
    </citation>
    <scope>NUCLEOTIDE SEQUENCE [LARGE SCALE GENOMIC DNA]</scope>
    <source>
        <strain evidence="2 3">JOP 1030-1</strain>
    </source>
</reference>
<dbReference type="Proteomes" id="UP000248349">
    <property type="component" value="Unassembled WGS sequence"/>
</dbReference>
<keyword evidence="3" id="KW-1185">Reference proteome</keyword>
<organism evidence="2 3">
    <name type="scientific">Aspergillus saccharolyticus JOP 1030-1</name>
    <dbReference type="NCBI Taxonomy" id="1450539"/>
    <lineage>
        <taxon>Eukaryota</taxon>
        <taxon>Fungi</taxon>
        <taxon>Dikarya</taxon>
        <taxon>Ascomycota</taxon>
        <taxon>Pezizomycotina</taxon>
        <taxon>Eurotiomycetes</taxon>
        <taxon>Eurotiomycetidae</taxon>
        <taxon>Eurotiales</taxon>
        <taxon>Aspergillaceae</taxon>
        <taxon>Aspergillus</taxon>
        <taxon>Aspergillus subgen. Circumdati</taxon>
    </lineage>
</organism>
<name>A0A318ZAT4_9EURO</name>
<sequence length="633" mass="71314">MASPDMFSQLYQRFTRAGKTTVQGVDLVLPQENPRKPSTSTSSTLAPAVLSIDATAQEQEEGSFDHEEHVLLKVSKVNSRCEAGGAQQLRWMHLCSNDIEFKAFVKCALEVYGISTAIEDLVCSKLLRSGSSPLEVPAFQGKRFVTAHTSAELQLPGHAEKTAISFLSIPFFLLQTVRDRIASQRSSSHWVQPLVQSAYHLDSSLAREHQQAIRRLHHDMTEIVHIPELWVLAIGERFVATCSPTPLYDDKSSSISTHTLGGGLFPPTIRVTMSSGFVFCINRDQCDVWFCIVKAALNLDLARRNCEYRLEKEGKLIEGRQWQSILQSHPHTEPLLIRAIPEKSEHPQRQPAAIALEGKYAWESSHHDTSKYPRVSTQLLSTKTLDVYRLPYYWDTSHPGARETLVIAQNLTDLDLKILYDHTRRLNALGSSYVEVEEFKDPYYAPPSAVLEAARSQVHHQDSPQTSERHDMQPIFRWLILGGLADRDRKFFSRQVARKPEGSSIDQPTEAASSTTPTQRMRALSAHMHREILFLEDLRSAQTYNKLSLKTKADVDQQITALQKTNPDMHLLALFSTFVRRVGQILDCFIDSDYDCVVKHKVWAALYGIVSVSRLGFLGLGVNELIKSQLADT</sequence>